<name>A0A0D3GQD9_9ORYZ</name>
<proteinExistence type="predicted"/>
<protein>
    <submittedName>
        <fullName evidence="2">Uncharacterized protein</fullName>
    </submittedName>
</protein>
<feature type="region of interest" description="Disordered" evidence="1">
    <location>
        <begin position="26"/>
        <end position="53"/>
    </location>
</feature>
<evidence type="ECO:0000313" key="3">
    <source>
        <dbReference type="Proteomes" id="UP000026960"/>
    </source>
</evidence>
<dbReference type="Gramene" id="OBART07G12620.1">
    <property type="protein sequence ID" value="OBART07G12620.1"/>
    <property type="gene ID" value="OBART07G12620"/>
</dbReference>
<dbReference type="EnsemblPlants" id="OBART07G12620.1">
    <property type="protein sequence ID" value="OBART07G12620.1"/>
    <property type="gene ID" value="OBART07G12620"/>
</dbReference>
<feature type="region of interest" description="Disordered" evidence="1">
    <location>
        <begin position="80"/>
        <end position="100"/>
    </location>
</feature>
<reference evidence="2" key="2">
    <citation type="submission" date="2015-03" db="UniProtKB">
        <authorList>
            <consortium name="EnsemblPlants"/>
        </authorList>
    </citation>
    <scope>IDENTIFICATION</scope>
</reference>
<dbReference type="HOGENOM" id="CLU_2310396_0_0_1"/>
<accession>A0A0D3GQD9</accession>
<dbReference type="Proteomes" id="UP000026960">
    <property type="component" value="Chromosome 7"/>
</dbReference>
<feature type="compositionally biased region" description="Basic residues" evidence="1">
    <location>
        <begin position="43"/>
        <end position="52"/>
    </location>
</feature>
<organism evidence="2">
    <name type="scientific">Oryza barthii</name>
    <dbReference type="NCBI Taxonomy" id="65489"/>
    <lineage>
        <taxon>Eukaryota</taxon>
        <taxon>Viridiplantae</taxon>
        <taxon>Streptophyta</taxon>
        <taxon>Embryophyta</taxon>
        <taxon>Tracheophyta</taxon>
        <taxon>Spermatophyta</taxon>
        <taxon>Magnoliopsida</taxon>
        <taxon>Liliopsida</taxon>
        <taxon>Poales</taxon>
        <taxon>Poaceae</taxon>
        <taxon>BOP clade</taxon>
        <taxon>Oryzoideae</taxon>
        <taxon>Oryzeae</taxon>
        <taxon>Oryzinae</taxon>
        <taxon>Oryza</taxon>
    </lineage>
</organism>
<evidence type="ECO:0000256" key="1">
    <source>
        <dbReference type="SAM" id="MobiDB-lite"/>
    </source>
</evidence>
<dbReference type="PaxDb" id="65489-OBART07G12620.1"/>
<feature type="compositionally biased region" description="Gly residues" evidence="1">
    <location>
        <begin position="91"/>
        <end position="100"/>
    </location>
</feature>
<dbReference type="AlphaFoldDB" id="A0A0D3GQD9"/>
<sequence>MFQANPWKEVSWDGRNASARVGSIVGEAPRLTPLAAGAEHHPRSSPHRFHPNRARDNEVAAVEECEQEPETCEEFIEQGNEMPSDEYFAPGTGGFEDGSF</sequence>
<keyword evidence="3" id="KW-1185">Reference proteome</keyword>
<evidence type="ECO:0000313" key="2">
    <source>
        <dbReference type="EnsemblPlants" id="OBART07G12620.1"/>
    </source>
</evidence>
<reference evidence="2" key="1">
    <citation type="journal article" date="2009" name="Rice">
        <title>De Novo Next Generation Sequencing of Plant Genomes.</title>
        <authorList>
            <person name="Rounsley S."/>
            <person name="Marri P.R."/>
            <person name="Yu Y."/>
            <person name="He R."/>
            <person name="Sisneros N."/>
            <person name="Goicoechea J.L."/>
            <person name="Lee S.J."/>
            <person name="Angelova A."/>
            <person name="Kudrna D."/>
            <person name="Luo M."/>
            <person name="Affourtit J."/>
            <person name="Desany B."/>
            <person name="Knight J."/>
            <person name="Niazi F."/>
            <person name="Egholm M."/>
            <person name="Wing R.A."/>
        </authorList>
    </citation>
    <scope>NUCLEOTIDE SEQUENCE [LARGE SCALE GENOMIC DNA]</scope>
    <source>
        <strain evidence="2">cv. IRGC 105608</strain>
    </source>
</reference>